<accession>A0ABU6D7V8</accession>
<gene>
    <name evidence="3" type="ORF">P5G65_03890</name>
</gene>
<keyword evidence="4" id="KW-1185">Reference proteome</keyword>
<feature type="domain" description="Glycosyltransferase 2-like" evidence="2">
    <location>
        <begin position="11"/>
        <end position="186"/>
    </location>
</feature>
<proteinExistence type="inferred from homology"/>
<dbReference type="Gene3D" id="3.90.550.10">
    <property type="entry name" value="Spore Coat Polysaccharide Biosynthesis Protein SpsA, Chain A"/>
    <property type="match status" value="1"/>
</dbReference>
<dbReference type="PANTHER" id="PTHR22916">
    <property type="entry name" value="GLYCOSYLTRANSFERASE"/>
    <property type="match status" value="1"/>
</dbReference>
<comment type="caution">
    <text evidence="3">The sequence shown here is derived from an EMBL/GenBank/DDBJ whole genome shotgun (WGS) entry which is preliminary data.</text>
</comment>
<evidence type="ECO:0000313" key="4">
    <source>
        <dbReference type="Proteomes" id="UP001355653"/>
    </source>
</evidence>
<dbReference type="SUPFAM" id="SSF53448">
    <property type="entry name" value="Nucleotide-diphospho-sugar transferases"/>
    <property type="match status" value="1"/>
</dbReference>
<protein>
    <submittedName>
        <fullName evidence="3">Glycosyltransferase family 2 protein</fullName>
    </submittedName>
</protein>
<name>A0ABU6D7V8_9BACL</name>
<sequence>MMREVIPDRVSIIVPCYNSEAYVQSCLNSLFKQTYKEIEIIVVDDGSTDLTWNKIHRWKEIKEQTAKTFSFEDRFYAVKLPRNTGYAGAINVGMYLAKGEFIAMQDSDDLSHSRRIMRQVESMREHPSLDMIGTSYEYFQDGHFETRKREQWLSYGVSKINAAYKNGCHCVCHGTILFRAGVFDQIGGPIRRGVGIEDYDFIARCIAAGMKVDNLKEPLYFYRRHENQRSREFFRK</sequence>
<organism evidence="3 4">
    <name type="scientific">Paenibacillus chondroitinus</name>
    <dbReference type="NCBI Taxonomy" id="59842"/>
    <lineage>
        <taxon>Bacteria</taxon>
        <taxon>Bacillati</taxon>
        <taxon>Bacillota</taxon>
        <taxon>Bacilli</taxon>
        <taxon>Bacillales</taxon>
        <taxon>Paenibacillaceae</taxon>
        <taxon>Paenibacillus</taxon>
    </lineage>
</organism>
<comment type="similarity">
    <text evidence="1">Belongs to the glycosyltransferase 2 family.</text>
</comment>
<evidence type="ECO:0000313" key="3">
    <source>
        <dbReference type="EMBL" id="MEB4793023.1"/>
    </source>
</evidence>
<dbReference type="PANTHER" id="PTHR22916:SF3">
    <property type="entry name" value="UDP-GLCNAC:BETAGAL BETA-1,3-N-ACETYLGLUCOSAMINYLTRANSFERASE-LIKE PROTEIN 1"/>
    <property type="match status" value="1"/>
</dbReference>
<dbReference type="InterPro" id="IPR029044">
    <property type="entry name" value="Nucleotide-diphossugar_trans"/>
</dbReference>
<evidence type="ECO:0000259" key="2">
    <source>
        <dbReference type="Pfam" id="PF00535"/>
    </source>
</evidence>
<dbReference type="CDD" id="cd00761">
    <property type="entry name" value="Glyco_tranf_GTA_type"/>
    <property type="match status" value="1"/>
</dbReference>
<dbReference type="RefSeq" id="WP_127454742.1">
    <property type="nucleotide sequence ID" value="NZ_JAROBY010000007.1"/>
</dbReference>
<dbReference type="Pfam" id="PF00535">
    <property type="entry name" value="Glycos_transf_2"/>
    <property type="match status" value="1"/>
</dbReference>
<reference evidence="3 4" key="1">
    <citation type="submission" date="2023-03" db="EMBL/GenBank/DDBJ databases">
        <title>Bacillus Genome Sequencing.</title>
        <authorList>
            <person name="Dunlap C."/>
        </authorList>
    </citation>
    <scope>NUCLEOTIDE SEQUENCE [LARGE SCALE GENOMIC DNA]</scope>
    <source>
        <strain evidence="3 4">NRS-1351</strain>
    </source>
</reference>
<evidence type="ECO:0000256" key="1">
    <source>
        <dbReference type="ARBA" id="ARBA00006739"/>
    </source>
</evidence>
<dbReference type="Proteomes" id="UP001355653">
    <property type="component" value="Unassembled WGS sequence"/>
</dbReference>
<dbReference type="InterPro" id="IPR001173">
    <property type="entry name" value="Glyco_trans_2-like"/>
</dbReference>
<dbReference type="EMBL" id="JAROBY010000007">
    <property type="protein sequence ID" value="MEB4793023.1"/>
    <property type="molecule type" value="Genomic_DNA"/>
</dbReference>